<organism evidence="1 2">
    <name type="scientific">Peronosclerospora sorghi</name>
    <dbReference type="NCBI Taxonomy" id="230839"/>
    <lineage>
        <taxon>Eukaryota</taxon>
        <taxon>Sar</taxon>
        <taxon>Stramenopiles</taxon>
        <taxon>Oomycota</taxon>
        <taxon>Peronosporomycetes</taxon>
        <taxon>Peronosporales</taxon>
        <taxon>Peronosporaceae</taxon>
        <taxon>Peronosclerospora</taxon>
    </lineage>
</organism>
<dbReference type="EMBL" id="CM047580">
    <property type="protein sequence ID" value="KAI9920580.1"/>
    <property type="molecule type" value="Genomic_DNA"/>
</dbReference>
<evidence type="ECO:0000313" key="2">
    <source>
        <dbReference type="Proteomes" id="UP001163321"/>
    </source>
</evidence>
<dbReference type="Proteomes" id="UP001163321">
    <property type="component" value="Chromosome 1"/>
</dbReference>
<reference evidence="1 2" key="1">
    <citation type="journal article" date="2022" name="bioRxiv">
        <title>The genome of the oomycete Peronosclerospora sorghi, a cosmopolitan pathogen of maize and sorghum, is inflated with dispersed pseudogenes.</title>
        <authorList>
            <person name="Fletcher K."/>
            <person name="Martin F."/>
            <person name="Isakeit T."/>
            <person name="Cavanaugh K."/>
            <person name="Magill C."/>
            <person name="Michelmore R."/>
        </authorList>
    </citation>
    <scope>NUCLEOTIDE SEQUENCE [LARGE SCALE GENOMIC DNA]</scope>
    <source>
        <strain evidence="1">P6</strain>
    </source>
</reference>
<evidence type="ECO:0000313" key="1">
    <source>
        <dbReference type="EMBL" id="KAI9920580.1"/>
    </source>
</evidence>
<proteinExistence type="predicted"/>
<name>A0ACC0WPH4_9STRA</name>
<gene>
    <name evidence="1" type="ORF">PsorP6_001440</name>
</gene>
<comment type="caution">
    <text evidence="1">The sequence shown here is derived from an EMBL/GenBank/DDBJ whole genome shotgun (WGS) entry which is preliminary data.</text>
</comment>
<protein>
    <submittedName>
        <fullName evidence="1">Uncharacterized protein</fullName>
    </submittedName>
</protein>
<accession>A0ACC0WPH4</accession>
<keyword evidence="2" id="KW-1185">Reference proteome</keyword>
<sequence>MNEAKLNQVPTACVLACSDPVLNNTVNFTNIAFGWKIDGASLEKRLGIKKRFYVERIVSGTGLATIYEFLARKFPEKVDPKVHEEFLKAYTQQGNVVGENAKTNDLTFLVVDFYITGGVAPKNLDYFTQKDIFLDSLFGKGRVSPALSACPIYLVLTEELGEHGAHFMRSRCYNRALR</sequence>